<feature type="domain" description="PH" evidence="3">
    <location>
        <begin position="1531"/>
        <end position="1640"/>
    </location>
</feature>
<feature type="region of interest" description="Disordered" evidence="2">
    <location>
        <begin position="1302"/>
        <end position="1329"/>
    </location>
</feature>
<feature type="region of interest" description="Disordered" evidence="2">
    <location>
        <begin position="979"/>
        <end position="1017"/>
    </location>
</feature>
<dbReference type="InterPro" id="IPR001202">
    <property type="entry name" value="WW_dom"/>
</dbReference>
<evidence type="ECO:0000313" key="5">
    <source>
        <dbReference type="EMBL" id="OQS03741.1"/>
    </source>
</evidence>
<sequence>MADASKEELREMEFMLVEGRFRALESVPKRLATLGDYHTPLPEGWSLKESSSHPGMFYYIQPSGQAQWVPPLVRTGNLYAWKLLVYIEFGIGKLGMNLRSVVQGPDVPWQQFQVEIHELKRLPSGLPSPAEIYNWSVKPERRIYPGFRMVEIQGESIAGFSYSEVIEKINQTPRPVKIGFCDINRGLKGDPATDEEEEGEPEEEQNVYLRAVESEYMQTLVLTQLHKEAWTMDANHLLFEQATAIAKGRVLEKEMKILQMVSKNYTKEIDRMVPEKDHLQQILDQLELERRNTITPVELTRCQSLSSRQQELIKTIEQLGKDNERLQLQHAERTKQLDKLYKELDEEPTERLSSTQLFEEYNIAGPSIQKIDYCHMLYFQLQETLQMEQEKTKQAQEEATQLREHLNAMNSSDTDIVVAAANQIGILGSEGECSIRDLEMKLEWLRNQLHKTVTSIAKAEKRGNAKAVQSGLRRRTLLKSEVQSVHDELAQKRQRLGPQPSCSNEIQILERKLDYLHNALENTTEAMAIVHNSAEKAIYIERRTFLQRELQSCRERLEILNPQAMGRRSSNILGSPIRIAQESPFEDTNDRYDENDFRTSAFVDSPEVPGTPVKFNETLSPMSESPQFEAQEAPLAPPPIELSPTPPAPPLVAVKPPAPKALPAPEEPPSPKFLPLASYHLSARRLPETPPIVKPVEQPNSPDHGFAAQLTQALTSVQESQQVSKDYDEQKKKEDDRITESIRSLHDEEDDDFEDEVVIEEPNKIEILKKRLRAVNSELIILMKDKSQPQAVSKLLHERNKLKTSISLAHDQKHIDDLKQELRSVVAKANQATKQQDRTSETHWNRRRAELKFEISMATDKLAEATAEAEKEVKTLDELKNDLRAVVMSIASTTPNTAEMDSLLAQKHELKKLIISKQQEILKERAKRDESLSLEELKAQLKHVVVAMTKDPDNIMLQQRRKHIKQRIAKVQDIQNNSFAGSNNSFAGSTSTSISGPRSESSSGDSRGSSGPNNQRSRMNATELLVDRSQFNATELLVGRSQFNATELLVGSGLPPAQINNTPSRSNFADFRRGHNLAGTELQPGRGPPVSNYKRRSNSISSGGAVSHSSSESSESIPMHDSSEYATMSLDQLEQELINVKEAMRQHNDGLALDQLRRQKSELEARIARAELNAKNGTVDLRREIEDLKLVLKTIGTQLESTSNGKKFRALLQQRADVKAKLSTLKEQLVPEMPPSPAPLHPNASSSEIIIYISERKAELREVVQKMMVSTQEKDKASTSRYMTRRKELKEAIVIAQETLARRTRTDSSVGSTSRNPSEDNFSDIPSLTSDMTPDAVQKHIDNLKQELRQVVTAVAQSNGEKPKLMNRRSIIKEKLAQAQDHLARMTYVDPEVDKLDKEIVVVEQYIASLKEDLGKAMGKIHGKDSKSALYMMRRNDLKNNLSFAQDQLVEFNQKRKAAIAKSRPPQRSSMASSSSSSSGPKRDSQKFLAAFGIGGNSLNEPPPTSEQSIEEELVLTNENLVRMTQTYVNIPMQTGYLEIEPKSLKMFRKGKVMWCSIESSGCLCWYKSHRDLKHVRGMVDLAKTSSRTVSVEYSTNSSTFAIKTVSPGMISHTEEVCVFVAATSQEAQKWVYAIRNTIELLETAHPVDGFGRNSVVF</sequence>
<feature type="region of interest" description="Disordered" evidence="2">
    <location>
        <begin position="716"/>
        <end position="750"/>
    </location>
</feature>
<feature type="region of interest" description="Disordered" evidence="2">
    <location>
        <begin position="1457"/>
        <end position="1484"/>
    </location>
</feature>
<organism evidence="5 6">
    <name type="scientific">Thraustotheca clavata</name>
    <dbReference type="NCBI Taxonomy" id="74557"/>
    <lineage>
        <taxon>Eukaryota</taxon>
        <taxon>Sar</taxon>
        <taxon>Stramenopiles</taxon>
        <taxon>Oomycota</taxon>
        <taxon>Saprolegniomycetes</taxon>
        <taxon>Saprolegniales</taxon>
        <taxon>Achlyaceae</taxon>
        <taxon>Thraustotheca</taxon>
    </lineage>
</organism>
<keyword evidence="1" id="KW-0175">Coiled coil</keyword>
<proteinExistence type="predicted"/>
<dbReference type="PROSITE" id="PS50003">
    <property type="entry name" value="PH_DOMAIN"/>
    <property type="match status" value="1"/>
</dbReference>
<feature type="compositionally biased region" description="Low complexity" evidence="2">
    <location>
        <begin position="1463"/>
        <end position="1480"/>
    </location>
</feature>
<feature type="compositionally biased region" description="Low complexity" evidence="2">
    <location>
        <begin position="1098"/>
        <end position="1120"/>
    </location>
</feature>
<feature type="domain" description="WW" evidence="4">
    <location>
        <begin position="39"/>
        <end position="73"/>
    </location>
</feature>
<dbReference type="EMBL" id="JNBS01000784">
    <property type="protein sequence ID" value="OQS03741.1"/>
    <property type="molecule type" value="Genomic_DNA"/>
</dbReference>
<feature type="coiled-coil region" evidence="1">
    <location>
        <begin position="309"/>
        <end position="343"/>
    </location>
</feature>
<feature type="coiled-coil region" evidence="1">
    <location>
        <begin position="815"/>
        <end position="920"/>
    </location>
</feature>
<dbReference type="OrthoDB" id="163747at2759"/>
<dbReference type="PROSITE" id="PS50020">
    <property type="entry name" value="WW_DOMAIN_2"/>
    <property type="match status" value="1"/>
</dbReference>
<feature type="coiled-coil region" evidence="1">
    <location>
        <begin position="1130"/>
        <end position="1173"/>
    </location>
</feature>
<dbReference type="Proteomes" id="UP000243217">
    <property type="component" value="Unassembled WGS sequence"/>
</dbReference>
<feature type="region of interest" description="Disordered" evidence="2">
    <location>
        <begin position="599"/>
        <end position="674"/>
    </location>
</feature>
<gene>
    <name evidence="5" type="ORF">THRCLA_03960</name>
</gene>
<name>A0A1W0A0M9_9STRA</name>
<accession>A0A1W0A0M9</accession>
<feature type="compositionally biased region" description="Low complexity" evidence="2">
    <location>
        <begin position="979"/>
        <end position="1012"/>
    </location>
</feature>
<evidence type="ECO:0000259" key="4">
    <source>
        <dbReference type="PROSITE" id="PS50020"/>
    </source>
</evidence>
<feature type="coiled-coil region" evidence="1">
    <location>
        <begin position="1393"/>
        <end position="1455"/>
    </location>
</feature>
<feature type="coiled-coil region" evidence="1">
    <location>
        <begin position="378"/>
        <end position="412"/>
    </location>
</feature>
<reference evidence="5 6" key="1">
    <citation type="journal article" date="2014" name="Genome Biol. Evol.">
        <title>The secreted proteins of Achlya hypogyna and Thraustotheca clavata identify the ancestral oomycete secretome and reveal gene acquisitions by horizontal gene transfer.</title>
        <authorList>
            <person name="Misner I."/>
            <person name="Blouin N."/>
            <person name="Leonard G."/>
            <person name="Richards T.A."/>
            <person name="Lane C.E."/>
        </authorList>
    </citation>
    <scope>NUCLEOTIDE SEQUENCE [LARGE SCALE GENOMIC DNA]</scope>
    <source>
        <strain evidence="5 6">ATCC 34112</strain>
    </source>
</reference>
<dbReference type="SUPFAM" id="SSF50729">
    <property type="entry name" value="PH domain-like"/>
    <property type="match status" value="1"/>
</dbReference>
<evidence type="ECO:0000256" key="2">
    <source>
        <dbReference type="SAM" id="MobiDB-lite"/>
    </source>
</evidence>
<feature type="region of interest" description="Disordered" evidence="2">
    <location>
        <begin position="1052"/>
        <end position="1071"/>
    </location>
</feature>
<dbReference type="SMART" id="SM00233">
    <property type="entry name" value="PH"/>
    <property type="match status" value="1"/>
</dbReference>
<feature type="compositionally biased region" description="Pro residues" evidence="2">
    <location>
        <begin position="635"/>
        <end position="672"/>
    </location>
</feature>
<dbReference type="CDD" id="cd00821">
    <property type="entry name" value="PH"/>
    <property type="match status" value="1"/>
</dbReference>
<dbReference type="Pfam" id="PF00169">
    <property type="entry name" value="PH"/>
    <property type="match status" value="1"/>
</dbReference>
<protein>
    <recommendedName>
        <fullName evidence="7">WW domain-containing protein</fullName>
    </recommendedName>
</protein>
<keyword evidence="6" id="KW-1185">Reference proteome</keyword>
<feature type="region of interest" description="Disordered" evidence="2">
    <location>
        <begin position="1078"/>
        <end position="1120"/>
    </location>
</feature>
<evidence type="ECO:0008006" key="7">
    <source>
        <dbReference type="Google" id="ProtNLM"/>
    </source>
</evidence>
<dbReference type="InterPro" id="IPR001849">
    <property type="entry name" value="PH_domain"/>
</dbReference>
<feature type="compositionally biased region" description="Basic and acidic residues" evidence="2">
    <location>
        <begin position="725"/>
        <end position="746"/>
    </location>
</feature>
<evidence type="ECO:0000259" key="3">
    <source>
        <dbReference type="PROSITE" id="PS50003"/>
    </source>
</evidence>
<evidence type="ECO:0000313" key="6">
    <source>
        <dbReference type="Proteomes" id="UP000243217"/>
    </source>
</evidence>
<evidence type="ECO:0000256" key="1">
    <source>
        <dbReference type="SAM" id="Coils"/>
    </source>
</evidence>
<dbReference type="Gene3D" id="2.30.29.30">
    <property type="entry name" value="Pleckstrin-homology domain (PH domain)/Phosphotyrosine-binding domain (PTB)"/>
    <property type="match status" value="1"/>
</dbReference>
<feature type="compositionally biased region" description="Polar residues" evidence="2">
    <location>
        <begin position="1058"/>
        <end position="1067"/>
    </location>
</feature>
<dbReference type="InterPro" id="IPR011993">
    <property type="entry name" value="PH-like_dom_sf"/>
</dbReference>
<feature type="compositionally biased region" description="Polar residues" evidence="2">
    <location>
        <begin position="1307"/>
        <end position="1329"/>
    </location>
</feature>
<comment type="caution">
    <text evidence="5">The sequence shown here is derived from an EMBL/GenBank/DDBJ whole genome shotgun (WGS) entry which is preliminary data.</text>
</comment>